<dbReference type="OrthoDB" id="9813394at2"/>
<comment type="catalytic activity">
    <reaction evidence="1">
        <text>ATP + protein L-histidine = ADP + protein N-phospho-L-histidine.</text>
        <dbReference type="EC" id="2.7.13.3"/>
    </reaction>
</comment>
<dbReference type="FunFam" id="3.40.50.2300:FF:000001">
    <property type="entry name" value="DNA-binding response regulator PhoB"/>
    <property type="match status" value="1"/>
</dbReference>
<evidence type="ECO:0000259" key="10">
    <source>
        <dbReference type="PROSITE" id="PS50110"/>
    </source>
</evidence>
<keyword evidence="4" id="KW-0902">Two-component regulatory system</keyword>
<dbReference type="PRINTS" id="PR00344">
    <property type="entry name" value="BCTRLSENSOR"/>
</dbReference>
<evidence type="ECO:0000256" key="7">
    <source>
        <dbReference type="ARBA" id="ARBA00023163"/>
    </source>
</evidence>
<feature type="domain" description="Histidine kinase" evidence="9">
    <location>
        <begin position="155"/>
        <end position="376"/>
    </location>
</feature>
<evidence type="ECO:0000256" key="4">
    <source>
        <dbReference type="ARBA" id="ARBA00023012"/>
    </source>
</evidence>
<dbReference type="PANTHER" id="PTHR43547:SF2">
    <property type="entry name" value="HYBRID SIGNAL TRANSDUCTION HISTIDINE KINASE C"/>
    <property type="match status" value="1"/>
</dbReference>
<dbReference type="CDD" id="cd19920">
    <property type="entry name" value="REC_PA4781-like"/>
    <property type="match status" value="1"/>
</dbReference>
<dbReference type="InterPro" id="IPR011006">
    <property type="entry name" value="CheY-like_superfamily"/>
</dbReference>
<dbReference type="Gene3D" id="3.30.565.10">
    <property type="entry name" value="Histidine kinase-like ATPase, C-terminal domain"/>
    <property type="match status" value="1"/>
</dbReference>
<dbReference type="SMART" id="SM00387">
    <property type="entry name" value="HATPase_c"/>
    <property type="match status" value="1"/>
</dbReference>
<keyword evidence="12" id="KW-1185">Reference proteome</keyword>
<evidence type="ECO:0000313" key="12">
    <source>
        <dbReference type="Proteomes" id="UP000244896"/>
    </source>
</evidence>
<feature type="domain" description="Response regulatory" evidence="10">
    <location>
        <begin position="8"/>
        <end position="124"/>
    </location>
</feature>
<evidence type="ECO:0000313" key="11">
    <source>
        <dbReference type="EMBL" id="AWI09175.1"/>
    </source>
</evidence>
<dbReference type="EC" id="2.7.13.3" evidence="2"/>
<gene>
    <name evidence="11" type="ORF">CKA38_07910</name>
</gene>
<evidence type="ECO:0000256" key="5">
    <source>
        <dbReference type="ARBA" id="ARBA00023015"/>
    </source>
</evidence>
<dbReference type="InterPro" id="IPR036890">
    <property type="entry name" value="HATPase_C_sf"/>
</dbReference>
<dbReference type="GO" id="GO:0003677">
    <property type="term" value="F:DNA binding"/>
    <property type="evidence" value="ECO:0007669"/>
    <property type="project" value="UniProtKB-KW"/>
</dbReference>
<dbReference type="Gene3D" id="3.40.50.2300">
    <property type="match status" value="1"/>
</dbReference>
<keyword evidence="7" id="KW-0804">Transcription</keyword>
<evidence type="ECO:0000256" key="8">
    <source>
        <dbReference type="PROSITE-ProRule" id="PRU00169"/>
    </source>
</evidence>
<dbReference type="SUPFAM" id="SSF55874">
    <property type="entry name" value="ATPase domain of HSP90 chaperone/DNA topoisomerase II/histidine kinase"/>
    <property type="match status" value="1"/>
</dbReference>
<dbReference type="Proteomes" id="UP000244896">
    <property type="component" value="Chromosome"/>
</dbReference>
<dbReference type="InterPro" id="IPR004358">
    <property type="entry name" value="Sig_transdc_His_kin-like_C"/>
</dbReference>
<keyword evidence="11" id="KW-0418">Kinase</keyword>
<dbReference type="RefSeq" id="WP_108824987.1">
    <property type="nucleotide sequence ID" value="NZ_CP023004.1"/>
</dbReference>
<dbReference type="Gene3D" id="1.10.287.130">
    <property type="match status" value="1"/>
</dbReference>
<dbReference type="PROSITE" id="PS50109">
    <property type="entry name" value="HIS_KIN"/>
    <property type="match status" value="1"/>
</dbReference>
<proteinExistence type="predicted"/>
<evidence type="ECO:0000256" key="1">
    <source>
        <dbReference type="ARBA" id="ARBA00000085"/>
    </source>
</evidence>
<keyword evidence="6" id="KW-0238">DNA-binding</keyword>
<dbReference type="KEGG" id="elut:CKA38_07910"/>
<keyword evidence="3 8" id="KW-0597">Phosphoprotein</keyword>
<dbReference type="PANTHER" id="PTHR43547">
    <property type="entry name" value="TWO-COMPONENT HISTIDINE KINASE"/>
    <property type="match status" value="1"/>
</dbReference>
<organism evidence="11 12">
    <name type="scientific">Ereboglobus luteus</name>
    <dbReference type="NCBI Taxonomy" id="1796921"/>
    <lineage>
        <taxon>Bacteria</taxon>
        <taxon>Pseudomonadati</taxon>
        <taxon>Verrucomicrobiota</taxon>
        <taxon>Opitutia</taxon>
        <taxon>Opitutales</taxon>
        <taxon>Opitutaceae</taxon>
        <taxon>Ereboglobus</taxon>
    </lineage>
</organism>
<dbReference type="EMBL" id="CP023004">
    <property type="protein sequence ID" value="AWI09175.1"/>
    <property type="molecule type" value="Genomic_DNA"/>
</dbReference>
<dbReference type="GO" id="GO:0000155">
    <property type="term" value="F:phosphorelay sensor kinase activity"/>
    <property type="evidence" value="ECO:0007669"/>
    <property type="project" value="TreeGrafter"/>
</dbReference>
<protein>
    <recommendedName>
        <fullName evidence="2">histidine kinase</fullName>
        <ecNumber evidence="2">2.7.13.3</ecNumber>
    </recommendedName>
</protein>
<reference evidence="11 12" key="1">
    <citation type="journal article" date="2018" name="Syst. Appl. Microbiol.">
        <title>Ereboglobus luteus gen. nov. sp. nov. from cockroach guts, and new insights into the oxygen relationship of the genera Opitutus and Didymococcus (Verrucomicrobia: Opitutaceae).</title>
        <authorList>
            <person name="Tegtmeier D."/>
            <person name="Belitz A."/>
            <person name="Radek R."/>
            <person name="Heimerl T."/>
            <person name="Brune A."/>
        </authorList>
    </citation>
    <scope>NUCLEOTIDE SEQUENCE [LARGE SCALE GENOMIC DNA]</scope>
    <source>
        <strain evidence="11 12">Ho45</strain>
    </source>
</reference>
<evidence type="ECO:0000256" key="6">
    <source>
        <dbReference type="ARBA" id="ARBA00023125"/>
    </source>
</evidence>
<evidence type="ECO:0000256" key="2">
    <source>
        <dbReference type="ARBA" id="ARBA00012438"/>
    </source>
</evidence>
<sequence>MNSFTREKILVVDDQPVNVQLLKRKLEREGLQVATAHSGQEALDVVARARPSLILLDVMMPDMDGIEVCRRLQAAECTRAIPVIFVTARGAREHKIEGLSMGAVDYITKPVDLDEMVARVRTQLRLISINREMADLQKRLAEARRAALIGAVTQGIEHNLNNMLAVVLGYVDLMKLQYNRPELVKSNATNVESAVKRIAGVIKQLNQLVVRTRPPVTRVSLQTLIGNSIARYQDAFGITAPVAVSNPLGEMEVDVHVESFEDILGKLLINAWESYGFPGADVDGASARPITLTVSPAKLAQGGDAFRISVEDQGRGISPEIRDHMFEPFVSTKQNVGVGMGLSIARHTLRTLGGDLIMSDREGGGTVATLICPVRQEE</sequence>
<dbReference type="Pfam" id="PF02518">
    <property type="entry name" value="HATPase_c"/>
    <property type="match status" value="1"/>
</dbReference>
<dbReference type="InterPro" id="IPR005467">
    <property type="entry name" value="His_kinase_dom"/>
</dbReference>
<dbReference type="SMART" id="SM00448">
    <property type="entry name" value="REC"/>
    <property type="match status" value="1"/>
</dbReference>
<keyword evidence="11" id="KW-0808">Transferase</keyword>
<dbReference type="InterPro" id="IPR003594">
    <property type="entry name" value="HATPase_dom"/>
</dbReference>
<evidence type="ECO:0000259" key="9">
    <source>
        <dbReference type="PROSITE" id="PS50109"/>
    </source>
</evidence>
<keyword evidence="5" id="KW-0805">Transcription regulation</keyword>
<dbReference type="PROSITE" id="PS50110">
    <property type="entry name" value="RESPONSE_REGULATORY"/>
    <property type="match status" value="1"/>
</dbReference>
<accession>A0A2U8E308</accession>
<dbReference type="Pfam" id="PF00072">
    <property type="entry name" value="Response_reg"/>
    <property type="match status" value="1"/>
</dbReference>
<dbReference type="AlphaFoldDB" id="A0A2U8E308"/>
<evidence type="ECO:0000256" key="3">
    <source>
        <dbReference type="ARBA" id="ARBA00022553"/>
    </source>
</evidence>
<feature type="modified residue" description="4-aspartylphosphate" evidence="8">
    <location>
        <position position="57"/>
    </location>
</feature>
<dbReference type="SUPFAM" id="SSF52172">
    <property type="entry name" value="CheY-like"/>
    <property type="match status" value="1"/>
</dbReference>
<name>A0A2U8E308_9BACT</name>
<dbReference type="InterPro" id="IPR001789">
    <property type="entry name" value="Sig_transdc_resp-reg_receiver"/>
</dbReference>